<keyword evidence="3" id="KW-1185">Reference proteome</keyword>
<keyword evidence="1" id="KW-0732">Signal</keyword>
<accession>A0AAC9TSK4</accession>
<evidence type="ECO:0008006" key="4">
    <source>
        <dbReference type="Google" id="ProtNLM"/>
    </source>
</evidence>
<name>A0AAC9TSK4_9SPIR</name>
<reference evidence="2 3" key="1">
    <citation type="submission" date="2017-02" db="EMBL/GenBank/DDBJ databases">
        <title>Complete genome sequence of Brachyspira hampsonii genomovar I strain NSH-16 (ATCC BAA-2463).</title>
        <authorList>
            <person name="Mirajkar N.S."/>
            <person name="Gebhart C.J."/>
        </authorList>
    </citation>
    <scope>NUCLEOTIDE SEQUENCE [LARGE SCALE GENOMIC DNA]</scope>
    <source>
        <strain evidence="2 3">NSH-16</strain>
    </source>
</reference>
<evidence type="ECO:0000313" key="2">
    <source>
        <dbReference type="EMBL" id="ASJ21340.1"/>
    </source>
</evidence>
<feature type="signal peptide" evidence="1">
    <location>
        <begin position="1"/>
        <end position="23"/>
    </location>
</feature>
<dbReference type="PROSITE" id="PS51257">
    <property type="entry name" value="PROKAR_LIPOPROTEIN"/>
    <property type="match status" value="1"/>
</dbReference>
<dbReference type="AlphaFoldDB" id="A0AAC9TSK4"/>
<organism evidence="2 3">
    <name type="scientific">Brachyspira hampsonii</name>
    <dbReference type="NCBI Taxonomy" id="1287055"/>
    <lineage>
        <taxon>Bacteria</taxon>
        <taxon>Pseudomonadati</taxon>
        <taxon>Spirochaetota</taxon>
        <taxon>Spirochaetia</taxon>
        <taxon>Brachyspirales</taxon>
        <taxon>Brachyspiraceae</taxon>
        <taxon>Brachyspira</taxon>
    </lineage>
</organism>
<evidence type="ECO:0000313" key="3">
    <source>
        <dbReference type="Proteomes" id="UP000264880"/>
    </source>
</evidence>
<dbReference type="EMBL" id="CP019914">
    <property type="protein sequence ID" value="ASJ21340.1"/>
    <property type="molecule type" value="Genomic_DNA"/>
</dbReference>
<sequence length="121" mass="13921">MNKKSFLISILCLLFIFSCKSPNNPNIDNGNSTLKEFNPNDYTSPDFEGVLPSTVNEISTTSDSPTKMDSNILEIQASLYCYYDKENKIFKISTEDNVNMDSMYIYIYEVVYDNEGNTYRK</sequence>
<evidence type="ECO:0000256" key="1">
    <source>
        <dbReference type="SAM" id="SignalP"/>
    </source>
</evidence>
<feature type="chain" id="PRO_5042011542" description="Lipoprotein" evidence="1">
    <location>
        <begin position="24"/>
        <end position="121"/>
    </location>
</feature>
<gene>
    <name evidence="2" type="ORF">BHAMNSH16_06645</name>
</gene>
<dbReference type="Proteomes" id="UP000264880">
    <property type="component" value="Chromosome"/>
</dbReference>
<proteinExistence type="predicted"/>
<dbReference type="RefSeq" id="WP_069731661.1">
    <property type="nucleotide sequence ID" value="NZ_CP019914.1"/>
</dbReference>
<protein>
    <recommendedName>
        <fullName evidence="4">Lipoprotein</fullName>
    </recommendedName>
</protein>
<dbReference type="KEGG" id="bhp:BHAMNSH16_06645"/>